<dbReference type="SUPFAM" id="SSF48508">
    <property type="entry name" value="Nuclear receptor ligand-binding domain"/>
    <property type="match status" value="1"/>
</dbReference>
<feature type="domain" description="NR LBD" evidence="5">
    <location>
        <begin position="1"/>
        <end position="85"/>
    </location>
</feature>
<dbReference type="Gene3D" id="1.10.565.10">
    <property type="entry name" value="Retinoid X Receptor"/>
    <property type="match status" value="1"/>
</dbReference>
<evidence type="ECO:0000256" key="2">
    <source>
        <dbReference type="ARBA" id="ARBA00023163"/>
    </source>
</evidence>
<keyword evidence="1" id="KW-0805">Transcription regulation</keyword>
<keyword evidence="2" id="KW-0804">Transcription</keyword>
<gene>
    <name evidence="6" type="ORF">FKW44_023341</name>
</gene>
<evidence type="ECO:0000256" key="3">
    <source>
        <dbReference type="ARBA" id="ARBA00023170"/>
    </source>
</evidence>
<sequence length="85" mass="9247">GRSNEAPSELMVRDVDLGPDPSTDAQSPPGRNPASQRAKVRTSLSRLLGVPSMSDSFQDITNKLTNLKFDSADYVCLKFVLLLNP</sequence>
<evidence type="ECO:0000256" key="4">
    <source>
        <dbReference type="SAM" id="MobiDB-lite"/>
    </source>
</evidence>
<dbReference type="OrthoDB" id="5771769at2759"/>
<dbReference type="InterPro" id="IPR000536">
    <property type="entry name" value="Nucl_hrmn_rcpt_lig-bd"/>
</dbReference>
<dbReference type="EMBL" id="CP045907">
    <property type="protein sequence ID" value="QQP35186.1"/>
    <property type="molecule type" value="Genomic_DNA"/>
</dbReference>
<proteinExistence type="predicted"/>
<keyword evidence="7" id="KW-1185">Reference proteome</keyword>
<protein>
    <recommendedName>
        <fullName evidence="5">NR LBD domain-containing protein</fullName>
    </recommendedName>
</protein>
<dbReference type="PROSITE" id="PS51843">
    <property type="entry name" value="NR_LBD"/>
    <property type="match status" value="1"/>
</dbReference>
<feature type="non-terminal residue" evidence="6">
    <location>
        <position position="1"/>
    </location>
</feature>
<evidence type="ECO:0000313" key="6">
    <source>
        <dbReference type="EMBL" id="QQP35186.1"/>
    </source>
</evidence>
<dbReference type="AlphaFoldDB" id="A0A7T8JV16"/>
<dbReference type="InterPro" id="IPR035500">
    <property type="entry name" value="NHR-like_dom_sf"/>
</dbReference>
<evidence type="ECO:0000259" key="5">
    <source>
        <dbReference type="PROSITE" id="PS51843"/>
    </source>
</evidence>
<evidence type="ECO:0000256" key="1">
    <source>
        <dbReference type="ARBA" id="ARBA00023015"/>
    </source>
</evidence>
<dbReference type="Proteomes" id="UP000595437">
    <property type="component" value="Chromosome 18"/>
</dbReference>
<reference evidence="7" key="1">
    <citation type="submission" date="2021-01" db="EMBL/GenBank/DDBJ databases">
        <title>Caligus Genome Assembly.</title>
        <authorList>
            <person name="Gallardo-Escarate C."/>
        </authorList>
    </citation>
    <scope>NUCLEOTIDE SEQUENCE [LARGE SCALE GENOMIC DNA]</scope>
</reference>
<organism evidence="6 7">
    <name type="scientific">Caligus rogercresseyi</name>
    <name type="common">Sea louse</name>
    <dbReference type="NCBI Taxonomy" id="217165"/>
    <lineage>
        <taxon>Eukaryota</taxon>
        <taxon>Metazoa</taxon>
        <taxon>Ecdysozoa</taxon>
        <taxon>Arthropoda</taxon>
        <taxon>Crustacea</taxon>
        <taxon>Multicrustacea</taxon>
        <taxon>Hexanauplia</taxon>
        <taxon>Copepoda</taxon>
        <taxon>Siphonostomatoida</taxon>
        <taxon>Caligidae</taxon>
        <taxon>Caligus</taxon>
    </lineage>
</organism>
<name>A0A7T8JV16_CALRO</name>
<accession>A0A7T8JV16</accession>
<feature type="region of interest" description="Disordered" evidence="4">
    <location>
        <begin position="1"/>
        <end position="39"/>
    </location>
</feature>
<feature type="non-terminal residue" evidence="6">
    <location>
        <position position="85"/>
    </location>
</feature>
<keyword evidence="3" id="KW-0675">Receptor</keyword>
<evidence type="ECO:0000313" key="7">
    <source>
        <dbReference type="Proteomes" id="UP000595437"/>
    </source>
</evidence>